<gene>
    <name evidence="1" type="ORF">Mterra_01006</name>
</gene>
<accession>A0A399F150</accession>
<proteinExistence type="predicted"/>
<dbReference type="Proteomes" id="UP000265715">
    <property type="component" value="Unassembled WGS sequence"/>
</dbReference>
<keyword evidence="2" id="KW-1185">Reference proteome</keyword>
<evidence type="ECO:0000313" key="1">
    <source>
        <dbReference type="EMBL" id="RIH88301.1"/>
    </source>
</evidence>
<dbReference type="PROSITE" id="PS51257">
    <property type="entry name" value="PROKAR_LIPOPROTEIN"/>
    <property type="match status" value="1"/>
</dbReference>
<sequence length="168" mass="18245">MRFFSVLILTAVLAGCAPRLGVSDAQRAEWGLQPVISGFAPDRGAGGKYKLRERAFFSFTLSRPGYVTLITVDPDTTTVVLERNVRLEAGAHTFPLKTDVTAQGQATYLVLPPTGTSRFRLLFTDVPVSAPGLFRGKLSPEELDQQTQAYLSQAAVRDVAETTLEAVQ</sequence>
<protein>
    <submittedName>
        <fullName evidence="1">Uncharacterized protein</fullName>
    </submittedName>
</protein>
<comment type="caution">
    <text evidence="1">The sequence shown here is derived from an EMBL/GenBank/DDBJ whole genome shotgun (WGS) entry which is preliminary data.</text>
</comment>
<organism evidence="1 2">
    <name type="scientific">Calidithermus terrae</name>
    <dbReference type="NCBI Taxonomy" id="1408545"/>
    <lineage>
        <taxon>Bacteria</taxon>
        <taxon>Thermotogati</taxon>
        <taxon>Deinococcota</taxon>
        <taxon>Deinococci</taxon>
        <taxon>Thermales</taxon>
        <taxon>Thermaceae</taxon>
        <taxon>Calidithermus</taxon>
    </lineage>
</organism>
<reference evidence="1 2" key="1">
    <citation type="submission" date="2018-08" db="EMBL/GenBank/DDBJ databases">
        <title>Meiothermus terrae DSM 26712 genome sequencing project.</title>
        <authorList>
            <person name="Da Costa M.S."/>
            <person name="Albuquerque L."/>
            <person name="Raposo P."/>
            <person name="Froufe H.J.C."/>
            <person name="Barroso C.S."/>
            <person name="Egas C."/>
        </authorList>
    </citation>
    <scope>NUCLEOTIDE SEQUENCE [LARGE SCALE GENOMIC DNA]</scope>
    <source>
        <strain evidence="1 2">DSM 26712</strain>
    </source>
</reference>
<dbReference type="RefSeq" id="WP_119314187.1">
    <property type="nucleotide sequence ID" value="NZ_QXDL01000027.1"/>
</dbReference>
<name>A0A399F150_9DEIN</name>
<dbReference type="EMBL" id="QXDL01000027">
    <property type="protein sequence ID" value="RIH88301.1"/>
    <property type="molecule type" value="Genomic_DNA"/>
</dbReference>
<dbReference type="AlphaFoldDB" id="A0A399F150"/>
<evidence type="ECO:0000313" key="2">
    <source>
        <dbReference type="Proteomes" id="UP000265715"/>
    </source>
</evidence>
<dbReference type="OrthoDB" id="25807at2"/>